<dbReference type="GO" id="GO:0008483">
    <property type="term" value="F:transaminase activity"/>
    <property type="evidence" value="ECO:0007669"/>
    <property type="project" value="UniProtKB-KW"/>
</dbReference>
<gene>
    <name evidence="4" type="ORF">PORUE0001_1176</name>
</gene>
<keyword evidence="4" id="KW-0808">Transferase</keyword>
<dbReference type="InterPro" id="IPR015422">
    <property type="entry name" value="PyrdxlP-dep_Trfase_small"/>
</dbReference>
<comment type="cofactor">
    <cofactor evidence="1">
        <name>pyridoxal 5'-phosphate</name>
        <dbReference type="ChEBI" id="CHEBI:597326"/>
    </cofactor>
</comment>
<dbReference type="Pfam" id="PF00155">
    <property type="entry name" value="Aminotran_1_2"/>
    <property type="match status" value="1"/>
</dbReference>
<evidence type="ECO:0000313" key="5">
    <source>
        <dbReference type="Proteomes" id="UP000003303"/>
    </source>
</evidence>
<dbReference type="InterPro" id="IPR004839">
    <property type="entry name" value="Aminotransferase_I/II_large"/>
</dbReference>
<evidence type="ECO:0000313" key="4">
    <source>
        <dbReference type="EMBL" id="EEK16746.1"/>
    </source>
</evidence>
<organism evidence="4 5">
    <name type="scientific">Porphyromonas uenonis 60-3</name>
    <dbReference type="NCBI Taxonomy" id="596327"/>
    <lineage>
        <taxon>Bacteria</taxon>
        <taxon>Pseudomonadati</taxon>
        <taxon>Bacteroidota</taxon>
        <taxon>Bacteroidia</taxon>
        <taxon>Bacteroidales</taxon>
        <taxon>Porphyromonadaceae</taxon>
        <taxon>Porphyromonas</taxon>
    </lineage>
</organism>
<dbReference type="InterPro" id="IPR015424">
    <property type="entry name" value="PyrdxlP-dep_Trfase"/>
</dbReference>
<dbReference type="EC" id="2.6.1.-" evidence="4"/>
<dbReference type="CDD" id="cd00609">
    <property type="entry name" value="AAT_like"/>
    <property type="match status" value="1"/>
</dbReference>
<dbReference type="STRING" id="596327.PORUE0001_1176"/>
<sequence length="342" mass="38798">MIKKNPTQTTNTVCPPLQFDTASWFAPELTKLAEHLNDRMVEMMRYYPEPDYKTLRTMIAKRNGLHADNIVITPGRTAGFYTIAEAFAGRRGAILVPSYQHYELAAKRYGWQLTYIPEDVETQEIQLEGEEFCWICSPNSSTGRFRSRAELLELIKAHPQVSFIVDQSYATFTTQPTLTLSDVKSHPNIIFVSSFTQTYGLPGLRIGYVTADKKVVKEIQKVIDPWSVSTMAVEVAKYILIHPAQFTLPIRKWQRNALELETKLRQIDGIEVMPSDAPFFLVQIHCATAAELIKYLLEEHNIAVYDATTQRGVKGEMIRITARDAADNAKLQEAIATFCEGR</sequence>
<keyword evidence="2" id="KW-0663">Pyridoxal phosphate</keyword>
<accession>C2MBZ8</accession>
<protein>
    <submittedName>
        <fullName evidence="4">Aminotransferase, class I/II</fullName>
        <ecNumber evidence="4">2.6.1.-</ecNumber>
    </submittedName>
</protein>
<dbReference type="PANTHER" id="PTHR42885:SF1">
    <property type="entry name" value="THREONINE-PHOSPHATE DECARBOXYLASE"/>
    <property type="match status" value="1"/>
</dbReference>
<dbReference type="RefSeq" id="WP_007365408.1">
    <property type="nucleotide sequence ID" value="NZ_ACLR01000160.1"/>
</dbReference>
<dbReference type="AlphaFoldDB" id="C2MBZ8"/>
<dbReference type="GO" id="GO:0030170">
    <property type="term" value="F:pyridoxal phosphate binding"/>
    <property type="evidence" value="ECO:0007669"/>
    <property type="project" value="InterPro"/>
</dbReference>
<dbReference type="eggNOG" id="COG0079">
    <property type="taxonomic scope" value="Bacteria"/>
</dbReference>
<keyword evidence="5" id="KW-1185">Reference proteome</keyword>
<feature type="domain" description="Aminotransferase class I/classII large" evidence="3">
    <location>
        <begin position="35"/>
        <end position="335"/>
    </location>
</feature>
<dbReference type="SUPFAM" id="SSF53383">
    <property type="entry name" value="PLP-dependent transferases"/>
    <property type="match status" value="1"/>
</dbReference>
<dbReference type="EMBL" id="ACLR01000160">
    <property type="protein sequence ID" value="EEK16746.1"/>
    <property type="molecule type" value="Genomic_DNA"/>
</dbReference>
<dbReference type="Gene3D" id="3.40.640.10">
    <property type="entry name" value="Type I PLP-dependent aspartate aminotransferase-like (Major domain)"/>
    <property type="match status" value="1"/>
</dbReference>
<dbReference type="Proteomes" id="UP000003303">
    <property type="component" value="Unassembled WGS sequence"/>
</dbReference>
<comment type="caution">
    <text evidence="4">The sequence shown here is derived from an EMBL/GenBank/DDBJ whole genome shotgun (WGS) entry which is preliminary data.</text>
</comment>
<keyword evidence="4" id="KW-0032">Aminotransferase</keyword>
<evidence type="ECO:0000256" key="2">
    <source>
        <dbReference type="ARBA" id="ARBA00022898"/>
    </source>
</evidence>
<proteinExistence type="predicted"/>
<dbReference type="PANTHER" id="PTHR42885">
    <property type="entry name" value="HISTIDINOL-PHOSPHATE AMINOTRANSFERASE-RELATED"/>
    <property type="match status" value="1"/>
</dbReference>
<dbReference type="InterPro" id="IPR015421">
    <property type="entry name" value="PyrdxlP-dep_Trfase_major"/>
</dbReference>
<evidence type="ECO:0000259" key="3">
    <source>
        <dbReference type="Pfam" id="PF00155"/>
    </source>
</evidence>
<reference evidence="4 5" key="1">
    <citation type="submission" date="2009-04" db="EMBL/GenBank/DDBJ databases">
        <authorList>
            <person name="Sebastian Y."/>
            <person name="Madupu R."/>
            <person name="Durkin A.S."/>
            <person name="Torralba M."/>
            <person name="Methe B."/>
            <person name="Sutton G.G."/>
            <person name="Strausberg R.L."/>
            <person name="Nelson K.E."/>
        </authorList>
    </citation>
    <scope>NUCLEOTIDE SEQUENCE [LARGE SCALE GENOMIC DNA]</scope>
    <source>
        <strain evidence="4 5">60-3</strain>
    </source>
</reference>
<dbReference type="Gene3D" id="3.90.1150.10">
    <property type="entry name" value="Aspartate Aminotransferase, domain 1"/>
    <property type="match status" value="1"/>
</dbReference>
<name>C2MBZ8_9PORP</name>
<evidence type="ECO:0000256" key="1">
    <source>
        <dbReference type="ARBA" id="ARBA00001933"/>
    </source>
</evidence>